<sequence length="232" mass="24144">DVCLCLSGIPLFLESDPIGILAVDFSGETAVTEVLTEIIEESAPNSLCTYPDYSVPTCVDGNPCGFTCTDGFTSSPSSDPTTCVCSAPNVVCNGECVAAGACPSSSPLKRRWVGSGSCTQMGHGWAACGVFGGGARAWECVDTAHDLESCGGCVLPLTPYSPIGQDCTAIPGVADVACHSGECIVRRCLPGYVVSHDGTSCRSTHAHSHVATPEEDDEYVQAMRYGLEHRPL</sequence>
<dbReference type="PANTHER" id="PTHR35192">
    <property type="entry name" value="PROTEIN, PUTATIVE-RELATED"/>
    <property type="match status" value="1"/>
</dbReference>
<reference evidence="2" key="1">
    <citation type="submission" date="2022-01" db="EMBL/GenBank/DDBJ databases">
        <title>Comparative genomics reveals a dynamic genome evolution in the ectomycorrhizal milk-cap (Lactarius) mushrooms.</title>
        <authorList>
            <consortium name="DOE Joint Genome Institute"/>
            <person name="Lebreton A."/>
            <person name="Tang N."/>
            <person name="Kuo A."/>
            <person name="LaButti K."/>
            <person name="Drula E."/>
            <person name="Barry K."/>
            <person name="Clum A."/>
            <person name="Lipzen A."/>
            <person name="Mousain D."/>
            <person name="Ng V."/>
            <person name="Wang R."/>
            <person name="Wang X."/>
            <person name="Dai Y."/>
            <person name="Henrissat B."/>
            <person name="Grigoriev I.V."/>
            <person name="Guerin-Laguette A."/>
            <person name="Yu F."/>
            <person name="Martin F.M."/>
        </authorList>
    </citation>
    <scope>NUCLEOTIDE SEQUENCE</scope>
    <source>
        <strain evidence="2">QP</strain>
    </source>
</reference>
<dbReference type="InterPro" id="IPR038955">
    <property type="entry name" value="PriA/CPL1_fungi"/>
</dbReference>
<dbReference type="PANTHER" id="PTHR35192:SF2">
    <property type="entry name" value="APPLE DOMAIN-CONTAINING PROTEIN"/>
    <property type="match status" value="1"/>
</dbReference>
<evidence type="ECO:0000313" key="2">
    <source>
        <dbReference type="EMBL" id="KAH8987190.1"/>
    </source>
</evidence>
<accession>A0AAD4LCZ7</accession>
<keyword evidence="3" id="KW-1185">Reference proteome</keyword>
<dbReference type="AlphaFoldDB" id="A0AAD4LCZ7"/>
<organism evidence="2 3">
    <name type="scientific">Lactarius akahatsu</name>
    <dbReference type="NCBI Taxonomy" id="416441"/>
    <lineage>
        <taxon>Eukaryota</taxon>
        <taxon>Fungi</taxon>
        <taxon>Dikarya</taxon>
        <taxon>Basidiomycota</taxon>
        <taxon>Agaricomycotina</taxon>
        <taxon>Agaricomycetes</taxon>
        <taxon>Russulales</taxon>
        <taxon>Russulaceae</taxon>
        <taxon>Lactarius</taxon>
    </lineage>
</organism>
<name>A0AAD4LCZ7_9AGAM</name>
<dbReference type="Proteomes" id="UP001201163">
    <property type="component" value="Unassembled WGS sequence"/>
</dbReference>
<dbReference type="EMBL" id="JAKELL010000049">
    <property type="protein sequence ID" value="KAH8987190.1"/>
    <property type="molecule type" value="Genomic_DNA"/>
</dbReference>
<dbReference type="InterPro" id="IPR048661">
    <property type="entry name" value="CPL1-like"/>
</dbReference>
<protein>
    <recommendedName>
        <fullName evidence="1">Protein CPL1-like domain-containing protein</fullName>
    </recommendedName>
</protein>
<feature type="domain" description="Protein CPL1-like" evidence="1">
    <location>
        <begin position="138"/>
        <end position="201"/>
    </location>
</feature>
<feature type="non-terminal residue" evidence="2">
    <location>
        <position position="232"/>
    </location>
</feature>
<dbReference type="Pfam" id="PF21671">
    <property type="entry name" value="CPL1-like"/>
    <property type="match status" value="1"/>
</dbReference>
<comment type="caution">
    <text evidence="2">The sequence shown here is derived from an EMBL/GenBank/DDBJ whole genome shotgun (WGS) entry which is preliminary data.</text>
</comment>
<evidence type="ECO:0000259" key="1">
    <source>
        <dbReference type="Pfam" id="PF21671"/>
    </source>
</evidence>
<proteinExistence type="predicted"/>
<gene>
    <name evidence="2" type="ORF">EDB92DRAFT_1801497</name>
</gene>
<evidence type="ECO:0000313" key="3">
    <source>
        <dbReference type="Proteomes" id="UP001201163"/>
    </source>
</evidence>